<keyword evidence="6" id="KW-1185">Reference proteome</keyword>
<dbReference type="PANTHER" id="PTHR12377">
    <property type="entry name" value="CYTOSOLIC IRON-SULFUR ASSEMBLY COMPONENT 2B-RELATED"/>
    <property type="match status" value="1"/>
</dbReference>
<evidence type="ECO:0000256" key="2">
    <source>
        <dbReference type="ARBA" id="ARBA00022829"/>
    </source>
</evidence>
<gene>
    <name evidence="5" type="ORF">QBC46DRAFT_117552</name>
</gene>
<dbReference type="Proteomes" id="UP001303473">
    <property type="component" value="Unassembled WGS sequence"/>
</dbReference>
<protein>
    <submittedName>
        <fullName evidence="5">Protein AE7</fullName>
    </submittedName>
</protein>
<dbReference type="FunFam" id="3.30.300.130:FF:000004">
    <property type="entry name" value="cytosolic iron-sulfur assembly component 2A"/>
    <property type="match status" value="1"/>
</dbReference>
<dbReference type="InterPro" id="IPR034904">
    <property type="entry name" value="FSCA_dom_sf"/>
</dbReference>
<reference evidence="6" key="1">
    <citation type="journal article" date="2023" name="Mol. Phylogenet. Evol.">
        <title>Genome-scale phylogeny and comparative genomics of the fungal order Sordariales.</title>
        <authorList>
            <person name="Hensen N."/>
            <person name="Bonometti L."/>
            <person name="Westerberg I."/>
            <person name="Brannstrom I.O."/>
            <person name="Guillou S."/>
            <person name="Cros-Aarteil S."/>
            <person name="Calhoun S."/>
            <person name="Haridas S."/>
            <person name="Kuo A."/>
            <person name="Mondo S."/>
            <person name="Pangilinan J."/>
            <person name="Riley R."/>
            <person name="LaButti K."/>
            <person name="Andreopoulos B."/>
            <person name="Lipzen A."/>
            <person name="Chen C."/>
            <person name="Yan M."/>
            <person name="Daum C."/>
            <person name="Ng V."/>
            <person name="Clum A."/>
            <person name="Steindorff A."/>
            <person name="Ohm R.A."/>
            <person name="Martin F."/>
            <person name="Silar P."/>
            <person name="Natvig D.O."/>
            <person name="Lalanne C."/>
            <person name="Gautier V."/>
            <person name="Ament-Velasquez S.L."/>
            <person name="Kruys A."/>
            <person name="Hutchinson M.I."/>
            <person name="Powell A.J."/>
            <person name="Barry K."/>
            <person name="Miller A.N."/>
            <person name="Grigoriev I.V."/>
            <person name="Debuchy R."/>
            <person name="Gladieux P."/>
            <person name="Hiltunen Thoren M."/>
            <person name="Johannesson H."/>
        </authorList>
    </citation>
    <scope>NUCLEOTIDE SEQUENCE [LARGE SCALE GENOMIC DNA]</scope>
    <source>
        <strain evidence="6">CBS 340.73</strain>
    </source>
</reference>
<dbReference type="Pfam" id="PF01883">
    <property type="entry name" value="FeS_assembly_P"/>
    <property type="match status" value="1"/>
</dbReference>
<dbReference type="GO" id="GO:0051604">
    <property type="term" value="P:protein maturation"/>
    <property type="evidence" value="ECO:0007669"/>
    <property type="project" value="InterPro"/>
</dbReference>
<dbReference type="Gene3D" id="6.10.250.1280">
    <property type="match status" value="1"/>
</dbReference>
<proteinExistence type="inferred from homology"/>
<feature type="compositionally biased region" description="Low complexity" evidence="3">
    <location>
        <begin position="46"/>
        <end position="59"/>
    </location>
</feature>
<feature type="region of interest" description="Disordered" evidence="3">
    <location>
        <begin position="1"/>
        <end position="66"/>
    </location>
</feature>
<dbReference type="Gene3D" id="3.30.300.130">
    <property type="entry name" value="Fe-S cluster assembly (FSCA)"/>
    <property type="match status" value="1"/>
</dbReference>
<dbReference type="AlphaFoldDB" id="A0AAN6NK15"/>
<dbReference type="InterPro" id="IPR039796">
    <property type="entry name" value="MIP18"/>
</dbReference>
<evidence type="ECO:0000313" key="6">
    <source>
        <dbReference type="Proteomes" id="UP001303473"/>
    </source>
</evidence>
<feature type="domain" description="MIP18 family-like" evidence="4">
    <location>
        <begin position="76"/>
        <end position="150"/>
    </location>
</feature>
<dbReference type="SUPFAM" id="SSF117916">
    <property type="entry name" value="Fe-S cluster assembly (FSCA) domain-like"/>
    <property type="match status" value="1"/>
</dbReference>
<evidence type="ECO:0000256" key="1">
    <source>
        <dbReference type="ARBA" id="ARBA00010381"/>
    </source>
</evidence>
<name>A0AAN6NK15_9PEZI</name>
<evidence type="ECO:0000259" key="4">
    <source>
        <dbReference type="Pfam" id="PF01883"/>
    </source>
</evidence>
<evidence type="ECO:0000313" key="5">
    <source>
        <dbReference type="EMBL" id="KAK3945428.1"/>
    </source>
</evidence>
<organism evidence="5 6">
    <name type="scientific">Diplogelasinospora grovesii</name>
    <dbReference type="NCBI Taxonomy" id="303347"/>
    <lineage>
        <taxon>Eukaryota</taxon>
        <taxon>Fungi</taxon>
        <taxon>Dikarya</taxon>
        <taxon>Ascomycota</taxon>
        <taxon>Pezizomycotina</taxon>
        <taxon>Sordariomycetes</taxon>
        <taxon>Sordariomycetidae</taxon>
        <taxon>Sordariales</taxon>
        <taxon>Diplogelasinosporaceae</taxon>
        <taxon>Diplogelasinospora</taxon>
    </lineage>
</organism>
<dbReference type="GO" id="GO:0007059">
    <property type="term" value="P:chromosome segregation"/>
    <property type="evidence" value="ECO:0007669"/>
    <property type="project" value="UniProtKB-KW"/>
</dbReference>
<accession>A0AAN6NK15</accession>
<comment type="caution">
    <text evidence="5">The sequence shown here is derived from an EMBL/GenBank/DDBJ whole genome shotgun (WGS) entry which is preliminary data.</text>
</comment>
<comment type="similarity">
    <text evidence="1">Belongs to the MIP18 family.</text>
</comment>
<evidence type="ECO:0000256" key="3">
    <source>
        <dbReference type="SAM" id="MobiDB-lite"/>
    </source>
</evidence>
<dbReference type="EMBL" id="MU853755">
    <property type="protein sequence ID" value="KAK3945428.1"/>
    <property type="molecule type" value="Genomic_DNA"/>
</dbReference>
<keyword evidence="2" id="KW-0159">Chromosome partition</keyword>
<dbReference type="InterPro" id="IPR002744">
    <property type="entry name" value="MIP18-like"/>
</dbReference>
<sequence>MEKAALDNADPTILSVSQLPSRRQKNGAARHGPASKYDHLISPRQSGPWDLSSSVSSWSSDEDEGDEDLAIEPLDEQEIYDLISPISDPEHPHTLGQLSVVNLPDIHITPSRGNTLNTVLVELTPTVNHCSLATVIGLAVRVRLEKALPPNFRIDVRMKEGSHAQDDQVNKQLGDKERVAAALENDQLTRVLNKMMETCA</sequence>
<dbReference type="PANTHER" id="PTHR12377:SF0">
    <property type="entry name" value="CYTOSOLIC IRON-SULFUR ASSEMBLY COMPONENT 2B"/>
    <property type="match status" value="1"/>
</dbReference>